<sequence>MVSLRPLLQRRCLCTKLHDKWSVKQVMKSNFAESLEEIKTRISDSDFIAVSLQKTGSFSAPWQRVLPFDTAETAYCKAKYAAEKFQLLQFAVCPFTISDSKLVAHPYNFLLFPRDEMNIGMPSYSFSCQTSYLTSMAQEGFDFNACIYDGISYLSRVQESAAKVRIGNPTAISYQMNSSSTPTVADAVFVERIKSRIKNWKNSCKSSNSRTDDPLVSTLRKLITASEFYGSRPSMSVDVCSERQVQLVLEMLREFSDELVPLIIPAKSGGTQAVCVVLTSSKEDKNLFEMELHCQEEEQNKKVRGFREVIDLISASQKPVVSHNFLNDFTFIHSKFIGPLPPNIDEFASSLRLVFPVVLDVSYLMQIIGPLRKVTNIPVAISYLNNRFFAPVDIEIPHQATENEGKLHGYNVVRICHLFAKLCSVLKIPHSSTVSDNEVLPPALEEYTNVFNEFPTSTRQIDEDVKVWMKNTRKVSCEQLVLLWGFRSGMTAGKLKSMLHRSHDVFSEEFDVRLVDKSCAIVVFWQPGLSTTFLDVMNGKEVFGALKEMISEGLRAVSFEAYKKVCRLGIWEADLTESLVRAMDEDPDYLVEANPETKLREIYWSSHDSMINLDEL</sequence>
<dbReference type="InterPro" id="IPR006941">
    <property type="entry name" value="RNase_CAF1"/>
</dbReference>
<comment type="similarity">
    <text evidence="2">Belongs to the CAF1 family.</text>
</comment>
<dbReference type="AlphaFoldDB" id="A0A978UV57"/>
<protein>
    <submittedName>
        <fullName evidence="3">Uncharacterized protein</fullName>
    </submittedName>
</protein>
<dbReference type="SUPFAM" id="SSF53098">
    <property type="entry name" value="Ribonuclease H-like"/>
    <property type="match status" value="1"/>
</dbReference>
<accession>A0A978UV57</accession>
<proteinExistence type="inferred from homology"/>
<dbReference type="InterPro" id="IPR036397">
    <property type="entry name" value="RNaseH_sf"/>
</dbReference>
<dbReference type="Proteomes" id="UP000813462">
    <property type="component" value="Unassembled WGS sequence"/>
</dbReference>
<comment type="cofactor">
    <cofactor evidence="1">
        <name>a divalent metal cation</name>
        <dbReference type="ChEBI" id="CHEBI:60240"/>
    </cofactor>
</comment>
<dbReference type="PANTHER" id="PTHR15092:SF42">
    <property type="entry name" value="POLY(A)-SPECIFIC RIBONUCLEASE PARN-LIKE"/>
    <property type="match status" value="1"/>
</dbReference>
<evidence type="ECO:0000256" key="2">
    <source>
        <dbReference type="ARBA" id="ARBA00008372"/>
    </source>
</evidence>
<reference evidence="3" key="1">
    <citation type="journal article" date="2021" name="Front. Plant Sci.">
        <title>Chromosome-Scale Genome Assembly for Chinese Sour Jujube and Insights Into Its Genome Evolution and Domestication Signature.</title>
        <authorList>
            <person name="Shen L.-Y."/>
            <person name="Luo H."/>
            <person name="Wang X.-L."/>
            <person name="Wang X.-M."/>
            <person name="Qiu X.-J."/>
            <person name="Liu H."/>
            <person name="Zhou S.-S."/>
            <person name="Jia K.-H."/>
            <person name="Nie S."/>
            <person name="Bao Y.-T."/>
            <person name="Zhang R.-G."/>
            <person name="Yun Q.-Z."/>
            <person name="Chai Y.-H."/>
            <person name="Lu J.-Y."/>
            <person name="Li Y."/>
            <person name="Zhao S.-W."/>
            <person name="Mao J.-F."/>
            <person name="Jia S.-G."/>
            <person name="Mao Y.-M."/>
        </authorList>
    </citation>
    <scope>NUCLEOTIDE SEQUENCE</scope>
    <source>
        <strain evidence="3">AT0</strain>
        <tissue evidence="3">Leaf</tissue>
    </source>
</reference>
<dbReference type="GO" id="GO:0003723">
    <property type="term" value="F:RNA binding"/>
    <property type="evidence" value="ECO:0007669"/>
    <property type="project" value="TreeGrafter"/>
</dbReference>
<dbReference type="EMBL" id="JAEACU010000009">
    <property type="protein sequence ID" value="KAH7518757.1"/>
    <property type="molecule type" value="Genomic_DNA"/>
</dbReference>
<evidence type="ECO:0000313" key="4">
    <source>
        <dbReference type="Proteomes" id="UP000813462"/>
    </source>
</evidence>
<dbReference type="Pfam" id="PF04857">
    <property type="entry name" value="CAF1"/>
    <property type="match status" value="1"/>
</dbReference>
<dbReference type="InterPro" id="IPR051181">
    <property type="entry name" value="CAF1_poly(A)_ribonucleases"/>
</dbReference>
<evidence type="ECO:0000256" key="1">
    <source>
        <dbReference type="ARBA" id="ARBA00001968"/>
    </source>
</evidence>
<comment type="caution">
    <text evidence="3">The sequence shown here is derived from an EMBL/GenBank/DDBJ whole genome shotgun (WGS) entry which is preliminary data.</text>
</comment>
<dbReference type="OrthoDB" id="1432093at2759"/>
<dbReference type="Gene3D" id="3.30.420.10">
    <property type="entry name" value="Ribonuclease H-like superfamily/Ribonuclease H"/>
    <property type="match status" value="2"/>
</dbReference>
<dbReference type="InterPro" id="IPR012337">
    <property type="entry name" value="RNaseH-like_sf"/>
</dbReference>
<evidence type="ECO:0000313" key="3">
    <source>
        <dbReference type="EMBL" id="KAH7518757.1"/>
    </source>
</evidence>
<dbReference type="GO" id="GO:0000175">
    <property type="term" value="F:3'-5'-RNA exonuclease activity"/>
    <property type="evidence" value="ECO:0007669"/>
    <property type="project" value="TreeGrafter"/>
</dbReference>
<name>A0A978UV57_ZIZJJ</name>
<gene>
    <name evidence="3" type="ORF">FEM48_Zijuj09G0205000</name>
</gene>
<dbReference type="PANTHER" id="PTHR15092">
    <property type="entry name" value="POLY A -SPECIFIC RIBONUCLEASE/TARGET OF EGR1, MEMBER 1"/>
    <property type="match status" value="1"/>
</dbReference>
<organism evidence="3 4">
    <name type="scientific">Ziziphus jujuba var. spinosa</name>
    <dbReference type="NCBI Taxonomy" id="714518"/>
    <lineage>
        <taxon>Eukaryota</taxon>
        <taxon>Viridiplantae</taxon>
        <taxon>Streptophyta</taxon>
        <taxon>Embryophyta</taxon>
        <taxon>Tracheophyta</taxon>
        <taxon>Spermatophyta</taxon>
        <taxon>Magnoliopsida</taxon>
        <taxon>eudicotyledons</taxon>
        <taxon>Gunneridae</taxon>
        <taxon>Pentapetalae</taxon>
        <taxon>rosids</taxon>
        <taxon>fabids</taxon>
        <taxon>Rosales</taxon>
        <taxon>Rhamnaceae</taxon>
        <taxon>Paliureae</taxon>
        <taxon>Ziziphus</taxon>
    </lineage>
</organism>